<dbReference type="Gene3D" id="3.40.50.10740">
    <property type="entry name" value="Class I glutamine amidotransferase-like"/>
    <property type="match status" value="1"/>
</dbReference>
<dbReference type="Pfam" id="PF02016">
    <property type="entry name" value="Peptidase_S66"/>
    <property type="match status" value="1"/>
</dbReference>
<dbReference type="Gene3D" id="3.50.30.60">
    <property type="entry name" value="LD-carboxypeptidase A C-terminal domain-like"/>
    <property type="match status" value="1"/>
</dbReference>
<proteinExistence type="inferred from homology"/>
<comment type="caution">
    <text evidence="9">The sequence shown here is derived from an EMBL/GenBank/DDBJ whole genome shotgun (WGS) entry which is preliminary data.</text>
</comment>
<dbReference type="Proteomes" id="UP000031246">
    <property type="component" value="Unassembled WGS sequence"/>
</dbReference>
<dbReference type="PANTHER" id="PTHR30237">
    <property type="entry name" value="MURAMOYLTETRAPEPTIDE CARBOXYPEPTIDASE"/>
    <property type="match status" value="1"/>
</dbReference>
<sequence length="299" mass="33511">MIKQPPYLKKGDKIALVCPAKKLPKPIDHAIALLESWGLEVILGDSVYASHHQFAGTDKLRTKDIQRFLDDPSIKAIIAGRGGYGTIRIIDELDFSTFEQHPKWIVGFSDITVLLSHLIAQNNTQCIHAQMPYTFDESTEAALVSLQKSLFGEKQQYDYESSFKNRSGVATGTLIGGNLTLLAMMQGSVSEMDYNGKILFLEDVGEHEYSIDRMLRMLKRAGKLKHLKGLIVGAFNEISEEKISFGQTADEVIWDIVKEYDYPVCFNFPTGHINNNLSMVLGAEVTLKVETNNVQFTYL</sequence>
<dbReference type="Pfam" id="PF17676">
    <property type="entry name" value="Peptidase_S66C"/>
    <property type="match status" value="1"/>
</dbReference>
<dbReference type="InterPro" id="IPR040449">
    <property type="entry name" value="Peptidase_S66_N"/>
</dbReference>
<keyword evidence="10" id="KW-1185">Reference proteome</keyword>
<keyword evidence="3" id="KW-0645">Protease</keyword>
<evidence type="ECO:0000256" key="2">
    <source>
        <dbReference type="ARBA" id="ARBA00022645"/>
    </source>
</evidence>
<feature type="active site" description="Charge relay system" evidence="6">
    <location>
        <position position="202"/>
    </location>
</feature>
<feature type="domain" description="LD-carboxypeptidase C-terminal" evidence="8">
    <location>
        <begin position="171"/>
        <end position="287"/>
    </location>
</feature>
<dbReference type="EMBL" id="JSYN01000007">
    <property type="protein sequence ID" value="KIA94946.1"/>
    <property type="molecule type" value="Genomic_DNA"/>
</dbReference>
<feature type="domain" description="LD-carboxypeptidase N-terminal" evidence="7">
    <location>
        <begin position="14"/>
        <end position="128"/>
    </location>
</feature>
<dbReference type="RefSeq" id="WP_039474260.1">
    <property type="nucleotide sequence ID" value="NZ_JSYN01000007.1"/>
</dbReference>
<feature type="active site" description="Nucleophile" evidence="6">
    <location>
        <position position="109"/>
    </location>
</feature>
<gene>
    <name evidence="9" type="ORF">OC25_08425</name>
</gene>
<evidence type="ECO:0000259" key="7">
    <source>
        <dbReference type="Pfam" id="PF02016"/>
    </source>
</evidence>
<dbReference type="InterPro" id="IPR040921">
    <property type="entry name" value="Peptidase_S66C"/>
</dbReference>
<dbReference type="GO" id="GO:0008236">
    <property type="term" value="F:serine-type peptidase activity"/>
    <property type="evidence" value="ECO:0007669"/>
    <property type="project" value="UniProtKB-KW"/>
</dbReference>
<keyword evidence="5" id="KW-0720">Serine protease</keyword>
<protein>
    <submittedName>
        <fullName evidence="9">Peptidase S66</fullName>
    </submittedName>
</protein>
<evidence type="ECO:0000256" key="1">
    <source>
        <dbReference type="ARBA" id="ARBA00010233"/>
    </source>
</evidence>
<dbReference type="OrthoDB" id="9807329at2"/>
<keyword evidence="4" id="KW-0378">Hydrolase</keyword>
<reference evidence="9 10" key="1">
    <citation type="submission" date="2014-10" db="EMBL/GenBank/DDBJ databases">
        <title>Pedobacter Kyungheensis.</title>
        <authorList>
            <person name="Anderson B.M."/>
            <person name="Newman J.D."/>
        </authorList>
    </citation>
    <scope>NUCLEOTIDE SEQUENCE [LARGE SCALE GENOMIC DNA]</scope>
    <source>
        <strain evidence="9 10">KACC 16221</strain>
    </source>
</reference>
<evidence type="ECO:0000259" key="8">
    <source>
        <dbReference type="Pfam" id="PF17676"/>
    </source>
</evidence>
<accession>A0A0C1DBP9</accession>
<dbReference type="InterPro" id="IPR027461">
    <property type="entry name" value="Carboxypeptidase_A_C_sf"/>
</dbReference>
<evidence type="ECO:0000256" key="6">
    <source>
        <dbReference type="PIRSR" id="PIRSR028757-1"/>
    </source>
</evidence>
<evidence type="ECO:0000313" key="9">
    <source>
        <dbReference type="EMBL" id="KIA94946.1"/>
    </source>
</evidence>
<evidence type="ECO:0000256" key="4">
    <source>
        <dbReference type="ARBA" id="ARBA00022801"/>
    </source>
</evidence>
<evidence type="ECO:0000256" key="5">
    <source>
        <dbReference type="ARBA" id="ARBA00022825"/>
    </source>
</evidence>
<evidence type="ECO:0000256" key="3">
    <source>
        <dbReference type="ARBA" id="ARBA00022670"/>
    </source>
</evidence>
<dbReference type="CDD" id="cd07025">
    <property type="entry name" value="Peptidase_S66"/>
    <property type="match status" value="1"/>
</dbReference>
<organism evidence="9 10">
    <name type="scientific">Pedobacter kyungheensis</name>
    <dbReference type="NCBI Taxonomy" id="1069985"/>
    <lineage>
        <taxon>Bacteria</taxon>
        <taxon>Pseudomonadati</taxon>
        <taxon>Bacteroidota</taxon>
        <taxon>Sphingobacteriia</taxon>
        <taxon>Sphingobacteriales</taxon>
        <taxon>Sphingobacteriaceae</taxon>
        <taxon>Pedobacter</taxon>
    </lineage>
</organism>
<dbReference type="GO" id="GO:0006508">
    <property type="term" value="P:proteolysis"/>
    <property type="evidence" value="ECO:0007669"/>
    <property type="project" value="UniProtKB-KW"/>
</dbReference>
<dbReference type="InterPro" id="IPR029062">
    <property type="entry name" value="Class_I_gatase-like"/>
</dbReference>
<feature type="active site" description="Charge relay system" evidence="6">
    <location>
        <position position="272"/>
    </location>
</feature>
<comment type="similarity">
    <text evidence="1">Belongs to the peptidase S66 family.</text>
</comment>
<dbReference type="InterPro" id="IPR003507">
    <property type="entry name" value="S66_fam"/>
</dbReference>
<dbReference type="InterPro" id="IPR027478">
    <property type="entry name" value="LdcA_N"/>
</dbReference>
<dbReference type="PANTHER" id="PTHR30237:SF2">
    <property type="entry name" value="MUREIN TETRAPEPTIDE CARBOXYPEPTIDASE"/>
    <property type="match status" value="1"/>
</dbReference>
<dbReference type="PIRSF" id="PIRSF028757">
    <property type="entry name" value="LD-carboxypeptidase"/>
    <property type="match status" value="1"/>
</dbReference>
<dbReference type="GO" id="GO:0004180">
    <property type="term" value="F:carboxypeptidase activity"/>
    <property type="evidence" value="ECO:0007669"/>
    <property type="project" value="UniProtKB-KW"/>
</dbReference>
<keyword evidence="2" id="KW-0121">Carboxypeptidase</keyword>
<name>A0A0C1DBP9_9SPHI</name>
<dbReference type="SUPFAM" id="SSF52317">
    <property type="entry name" value="Class I glutamine amidotransferase-like"/>
    <property type="match status" value="1"/>
</dbReference>
<dbReference type="AlphaFoldDB" id="A0A0C1DBP9"/>
<evidence type="ECO:0000313" key="10">
    <source>
        <dbReference type="Proteomes" id="UP000031246"/>
    </source>
</evidence>
<dbReference type="SUPFAM" id="SSF141986">
    <property type="entry name" value="LD-carboxypeptidase A C-terminal domain-like"/>
    <property type="match status" value="1"/>
</dbReference>